<name>A0A9J6PAN0_9PROT</name>
<organism evidence="1 2">
    <name type="scientific">Futiania mangrovi</name>
    <dbReference type="NCBI Taxonomy" id="2959716"/>
    <lineage>
        <taxon>Bacteria</taxon>
        <taxon>Pseudomonadati</taxon>
        <taxon>Pseudomonadota</taxon>
        <taxon>Alphaproteobacteria</taxon>
        <taxon>Futianiales</taxon>
        <taxon>Futianiaceae</taxon>
        <taxon>Futiania</taxon>
    </lineage>
</organism>
<keyword evidence="2" id="KW-1185">Reference proteome</keyword>
<accession>A0A9J6PAN0</accession>
<dbReference type="RefSeq" id="WP_269331433.1">
    <property type="nucleotide sequence ID" value="NZ_JAMZFT010000001.1"/>
</dbReference>
<dbReference type="AlphaFoldDB" id="A0A9J6PAN0"/>
<sequence length="434" mass="48179">MGLGFPNLPVAMVPGHVDVQSEEELQANIRKVTVDQIVECLTGAVAEVVETREPDPEEIVFSGSFEDVNRLFVENRWSDGLPIVPPTHGKIAEFLAFTDLPKDHVFGRLLPDNRLATVWNVAVNGVMAGCRPEYMPILCALAEAMADPDYGNEHSGNTPGAETLIVLNGPLIRTLDFNFEQGALRDGFQPNTSIGRFWRLYLRNVAGFLLHETDKGTFGNTWRVVLAENEARLHQIGWPSIAEEAGVGREDSAVTISRYTGGNVIASVFGTTAEQCLPYLANALATHTTWELIFTVGMAKGTYRPLLVLSPLIAETIAKSGFSKEDVQDWLYEHARIPAHRFEDYIWRWTNLVPGKRTLDDQVRLGKAPKVFAGKDPDRLVPIVTKPEHFMIAVAGDPMRSNCYVFTHNGMLGFPVTKRVALPKDWETKLEEQG</sequence>
<proteinExistence type="predicted"/>
<dbReference type="EMBL" id="JAMZFT010000001">
    <property type="protein sequence ID" value="MCP1335489.1"/>
    <property type="molecule type" value="Genomic_DNA"/>
</dbReference>
<evidence type="ECO:0000313" key="2">
    <source>
        <dbReference type="Proteomes" id="UP001055804"/>
    </source>
</evidence>
<gene>
    <name evidence="1" type="ORF">NJQ99_03610</name>
</gene>
<comment type="caution">
    <text evidence="1">The sequence shown here is derived from an EMBL/GenBank/DDBJ whole genome shotgun (WGS) entry which is preliminary data.</text>
</comment>
<reference evidence="1" key="1">
    <citation type="submission" date="2022-06" db="EMBL/GenBank/DDBJ databases">
        <title>Isolation and Genomics of Futiania mangrovii gen. nov., sp. nov., a Rare and Metabolically-versatile member in the Class Alphaproteobacteria.</title>
        <authorList>
            <person name="Liu L."/>
            <person name="Huang W.-C."/>
            <person name="Pan J."/>
            <person name="Li J."/>
            <person name="Huang Y."/>
            <person name="Du H."/>
            <person name="Liu Y."/>
            <person name="Li M."/>
        </authorList>
    </citation>
    <scope>NUCLEOTIDE SEQUENCE</scope>
    <source>
        <strain evidence="1">FT118</strain>
    </source>
</reference>
<protein>
    <submittedName>
        <fullName evidence="1">Uncharacterized protein</fullName>
    </submittedName>
</protein>
<dbReference type="Proteomes" id="UP001055804">
    <property type="component" value="Unassembled WGS sequence"/>
</dbReference>
<evidence type="ECO:0000313" key="1">
    <source>
        <dbReference type="EMBL" id="MCP1335489.1"/>
    </source>
</evidence>